<dbReference type="PANTHER" id="PTHR15598:SF5">
    <property type="entry name" value="ENHANCER OF MRNA-DECAPPING PROTEIN 4"/>
    <property type="match status" value="1"/>
</dbReference>
<protein>
    <recommendedName>
        <fullName evidence="5">Enhancer of mRNA-decapping protein 4 WD40 repeat region domain-containing protein</fullName>
    </recommendedName>
</protein>
<comment type="caution">
    <text evidence="6">The sequence shown here is derived from an EMBL/GenBank/DDBJ whole genome shotgun (WGS) entry which is preliminary data.</text>
</comment>
<reference evidence="6 7" key="1">
    <citation type="journal article" date="2019" name="PLoS Biol.">
        <title>Sex chromosomes control vertical transmission of feminizing Wolbachia symbionts in an isopod.</title>
        <authorList>
            <person name="Becking T."/>
            <person name="Chebbi M.A."/>
            <person name="Giraud I."/>
            <person name="Moumen B."/>
            <person name="Laverre T."/>
            <person name="Caubet Y."/>
            <person name="Peccoud J."/>
            <person name="Gilbert C."/>
            <person name="Cordaux R."/>
        </authorList>
    </citation>
    <scope>NUCLEOTIDE SEQUENCE [LARGE SCALE GENOMIC DNA]</scope>
    <source>
        <strain evidence="6">ANa2</strain>
        <tissue evidence="6">Whole body excluding digestive tract and cuticle</tissue>
    </source>
</reference>
<dbReference type="InterPro" id="IPR032401">
    <property type="entry name" value="EDC4_WD40"/>
</dbReference>
<sequence length="207" mass="23164">MKQAQTIKFSTQNHSSIASHADDMNLASSGGNMSQTNSFAINSCEVVVEVDKTTHTSGSSAVATRNIINYPWELVYIPGNLVTVHSSGNFIAYAIQALNSMSSVVRIISRRTITRGLIKNIPGVIKDLSFAYLTSKILLAFTDHFGTFYVYEIYEENDTLGTKLLMEVKQERENEMPCEYQRVIWCPFIPDDGADEDDDDDENEEDN</sequence>
<evidence type="ECO:0000256" key="1">
    <source>
        <dbReference type="ARBA" id="ARBA00004496"/>
    </source>
</evidence>
<gene>
    <name evidence="6" type="ORF">Anas_09721</name>
</gene>
<dbReference type="InterPro" id="IPR045152">
    <property type="entry name" value="EDC4-like"/>
</dbReference>
<dbReference type="Pfam" id="PF16529">
    <property type="entry name" value="Ge1_WD40"/>
    <property type="match status" value="1"/>
</dbReference>
<dbReference type="OrthoDB" id="21128at2759"/>
<name>A0A5N5T4H4_9CRUS</name>
<evidence type="ECO:0000256" key="3">
    <source>
        <dbReference type="ARBA" id="ARBA00022574"/>
    </source>
</evidence>
<keyword evidence="3" id="KW-0853">WD repeat</keyword>
<dbReference type="GO" id="GO:0031087">
    <property type="term" value="P:deadenylation-independent decapping of nuclear-transcribed mRNA"/>
    <property type="evidence" value="ECO:0007669"/>
    <property type="project" value="InterPro"/>
</dbReference>
<keyword evidence="2" id="KW-0963">Cytoplasm</keyword>
<organism evidence="6 7">
    <name type="scientific">Armadillidium nasatum</name>
    <dbReference type="NCBI Taxonomy" id="96803"/>
    <lineage>
        <taxon>Eukaryota</taxon>
        <taxon>Metazoa</taxon>
        <taxon>Ecdysozoa</taxon>
        <taxon>Arthropoda</taxon>
        <taxon>Crustacea</taxon>
        <taxon>Multicrustacea</taxon>
        <taxon>Malacostraca</taxon>
        <taxon>Eumalacostraca</taxon>
        <taxon>Peracarida</taxon>
        <taxon>Isopoda</taxon>
        <taxon>Oniscidea</taxon>
        <taxon>Crinocheta</taxon>
        <taxon>Armadillidiidae</taxon>
        <taxon>Armadillidium</taxon>
    </lineage>
</organism>
<accession>A0A5N5T4H4</accession>
<evidence type="ECO:0000313" key="7">
    <source>
        <dbReference type="Proteomes" id="UP000326759"/>
    </source>
</evidence>
<proteinExistence type="predicted"/>
<evidence type="ECO:0000256" key="2">
    <source>
        <dbReference type="ARBA" id="ARBA00022490"/>
    </source>
</evidence>
<evidence type="ECO:0000313" key="6">
    <source>
        <dbReference type="EMBL" id="KAB7501463.1"/>
    </source>
</evidence>
<feature type="domain" description="Enhancer of mRNA-decapping protein 4 WD40 repeat region" evidence="5">
    <location>
        <begin position="58"/>
        <end position="203"/>
    </location>
</feature>
<dbReference type="EMBL" id="SEYY01010534">
    <property type="protein sequence ID" value="KAB7501463.1"/>
    <property type="molecule type" value="Genomic_DNA"/>
</dbReference>
<keyword evidence="7" id="KW-1185">Reference proteome</keyword>
<feature type="non-terminal residue" evidence="6">
    <location>
        <position position="207"/>
    </location>
</feature>
<dbReference type="PANTHER" id="PTHR15598">
    <property type="entry name" value="ENHANCER OF MRNA-DECAPPING PROTEIN 4"/>
    <property type="match status" value="1"/>
</dbReference>
<dbReference type="GO" id="GO:0000932">
    <property type="term" value="C:P-body"/>
    <property type="evidence" value="ECO:0007669"/>
    <property type="project" value="TreeGrafter"/>
</dbReference>
<dbReference type="AlphaFoldDB" id="A0A5N5T4H4"/>
<evidence type="ECO:0000259" key="5">
    <source>
        <dbReference type="Pfam" id="PF16529"/>
    </source>
</evidence>
<evidence type="ECO:0000256" key="4">
    <source>
        <dbReference type="ARBA" id="ARBA00022737"/>
    </source>
</evidence>
<comment type="subcellular location">
    <subcellularLocation>
        <location evidence="1">Cytoplasm</location>
    </subcellularLocation>
</comment>
<dbReference type="Proteomes" id="UP000326759">
    <property type="component" value="Unassembled WGS sequence"/>
</dbReference>
<keyword evidence="4" id="KW-0677">Repeat</keyword>